<feature type="domain" description="Uncharacterized protein YyaB-like PH" evidence="2">
    <location>
        <begin position="61"/>
        <end position="136"/>
    </location>
</feature>
<feature type="transmembrane region" description="Helical" evidence="1">
    <location>
        <begin position="9"/>
        <end position="28"/>
    </location>
</feature>
<dbReference type="STRING" id="1774273.LPB03_16350"/>
<dbReference type="InterPro" id="IPR009589">
    <property type="entry name" value="PH_YyaB-like"/>
</dbReference>
<dbReference type="EMBL" id="LSFM01000027">
    <property type="protein sequence ID" value="OBY61370.1"/>
    <property type="molecule type" value="Genomic_DNA"/>
</dbReference>
<gene>
    <name evidence="3" type="ORF">LPB3_16290</name>
</gene>
<comment type="caution">
    <text evidence="3">The sequence shown here is derived from an EMBL/GenBank/DDBJ whole genome shotgun (WGS) entry which is preliminary data.</text>
</comment>
<dbReference type="OrthoDB" id="1437824at2"/>
<evidence type="ECO:0000313" key="4">
    <source>
        <dbReference type="Proteomes" id="UP000092584"/>
    </source>
</evidence>
<keyword evidence="1" id="KW-0472">Membrane</keyword>
<dbReference type="AlphaFoldDB" id="A0A1B8TP00"/>
<proteinExistence type="predicted"/>
<keyword evidence="4" id="KW-1185">Reference proteome</keyword>
<dbReference type="KEGG" id="pob:LPB03_16350"/>
<organism evidence="3 4">
    <name type="scientific">Polaribacter vadi</name>
    <dbReference type="NCBI Taxonomy" id="1774273"/>
    <lineage>
        <taxon>Bacteria</taxon>
        <taxon>Pseudomonadati</taxon>
        <taxon>Bacteroidota</taxon>
        <taxon>Flavobacteriia</taxon>
        <taxon>Flavobacteriales</taxon>
        <taxon>Flavobacteriaceae</taxon>
    </lineage>
</organism>
<evidence type="ECO:0000256" key="1">
    <source>
        <dbReference type="SAM" id="Phobius"/>
    </source>
</evidence>
<dbReference type="Pfam" id="PF06713">
    <property type="entry name" value="bPH_4"/>
    <property type="match status" value="1"/>
</dbReference>
<sequence length="144" mass="16741">MKFRSRKDILFQLLGFCIIGFFIGIILFRILSIGIENYTITWTGILMFAVFGFLIWLGFGTNYELTQTKLKYKSGPIRGKIEIDKIHEIIKGKTLWSGFKPATARNGLIIKYEKYNELYISQKTNDSFIKKILELNNKIKITTD</sequence>
<evidence type="ECO:0000259" key="2">
    <source>
        <dbReference type="Pfam" id="PF06713"/>
    </source>
</evidence>
<keyword evidence="1" id="KW-1133">Transmembrane helix</keyword>
<dbReference type="GO" id="GO:0030153">
    <property type="term" value="P:bacteriocin immunity"/>
    <property type="evidence" value="ECO:0007669"/>
    <property type="project" value="InterPro"/>
</dbReference>
<dbReference type="RefSeq" id="WP_065320701.1">
    <property type="nucleotide sequence ID" value="NZ_CP017477.1"/>
</dbReference>
<protein>
    <recommendedName>
        <fullName evidence="2">Uncharacterized protein YyaB-like PH domain-containing protein</fullName>
    </recommendedName>
</protein>
<evidence type="ECO:0000313" key="3">
    <source>
        <dbReference type="EMBL" id="OBY61370.1"/>
    </source>
</evidence>
<keyword evidence="1" id="KW-0812">Transmembrane</keyword>
<feature type="transmembrane region" description="Helical" evidence="1">
    <location>
        <begin position="40"/>
        <end position="59"/>
    </location>
</feature>
<name>A0A1B8TP00_9FLAO</name>
<reference evidence="4" key="1">
    <citation type="submission" date="2016-02" db="EMBL/GenBank/DDBJ databases">
        <authorList>
            <person name="Shin S.-K."/>
            <person name="Yi H."/>
            <person name="Kim E."/>
        </authorList>
    </citation>
    <scope>NUCLEOTIDE SEQUENCE [LARGE SCALE GENOMIC DNA]</scope>
    <source>
        <strain evidence="4">LPB0003</strain>
    </source>
</reference>
<dbReference type="Proteomes" id="UP000092584">
    <property type="component" value="Unassembled WGS sequence"/>
</dbReference>
<accession>A0A1B8TP00</accession>